<protein>
    <submittedName>
        <fullName evidence="6">ABC transporter permease</fullName>
    </submittedName>
</protein>
<comment type="similarity">
    <text evidence="5">Belongs to the bacterial solute-binding protein 9 family.</text>
</comment>
<dbReference type="InterPro" id="IPR050492">
    <property type="entry name" value="Bact_metal-bind_prot9"/>
</dbReference>
<evidence type="ECO:0000313" key="7">
    <source>
        <dbReference type="Proteomes" id="UP000239874"/>
    </source>
</evidence>
<comment type="subcellular location">
    <subcellularLocation>
        <location evidence="1">Cell envelope</location>
    </subcellularLocation>
</comment>
<evidence type="ECO:0000256" key="3">
    <source>
        <dbReference type="ARBA" id="ARBA00022723"/>
    </source>
</evidence>
<dbReference type="PANTHER" id="PTHR42953:SF1">
    <property type="entry name" value="METAL-BINDING PROTEIN HI_0362-RELATED"/>
    <property type="match status" value="1"/>
</dbReference>
<dbReference type="PANTHER" id="PTHR42953">
    <property type="entry name" value="HIGH-AFFINITY ZINC UPTAKE SYSTEM PROTEIN ZNUA-RELATED"/>
    <property type="match status" value="1"/>
</dbReference>
<evidence type="ECO:0000256" key="5">
    <source>
        <dbReference type="RuleBase" id="RU003512"/>
    </source>
</evidence>
<dbReference type="InterPro" id="IPR006127">
    <property type="entry name" value="ZnuA-like"/>
</dbReference>
<accession>A0A2S6AXD9</accession>
<dbReference type="AlphaFoldDB" id="A0A2S6AXD9"/>
<reference evidence="6 7" key="1">
    <citation type="submission" date="2018-02" db="EMBL/GenBank/DDBJ databases">
        <title>8 Nocardia nova and 1 Nocardia cyriacigeorgica strain used for evolution to TMP-SMX.</title>
        <authorList>
            <person name="Mehta H."/>
            <person name="Weng J."/>
            <person name="Shamoo Y."/>
        </authorList>
    </citation>
    <scope>NUCLEOTIDE SEQUENCE [LARGE SCALE GENOMIC DNA]</scope>
    <source>
        <strain evidence="6 7">MDA3139</strain>
    </source>
</reference>
<gene>
    <name evidence="6" type="ORF">C5E45_01615</name>
</gene>
<dbReference type="SUPFAM" id="SSF53807">
    <property type="entry name" value="Helical backbone' metal receptor"/>
    <property type="match status" value="1"/>
</dbReference>
<keyword evidence="2 5" id="KW-0813">Transport</keyword>
<keyword evidence="3" id="KW-0479">Metal-binding</keyword>
<dbReference type="RefSeq" id="WP_104379615.1">
    <property type="nucleotide sequence ID" value="NZ_PSZC01000001.1"/>
</dbReference>
<evidence type="ECO:0000256" key="1">
    <source>
        <dbReference type="ARBA" id="ARBA00004196"/>
    </source>
</evidence>
<dbReference type="EMBL" id="PSZC01000001">
    <property type="protein sequence ID" value="PPJ39853.1"/>
    <property type="molecule type" value="Genomic_DNA"/>
</dbReference>
<sequence length="309" mass="32371">MEIVSVKSSCAGVPRVIRSFAARIAVVTLGITTAVTLAACSSSSSDSGKPKIVASTDVWGSVAAAVGGPDVEVKSIIDSPAVDPHSYETSPTDAAAIRDAALVLYNGGHYDEFAEKAAAGRGKPSIAAFDLRSTPNDENEHVWYDMKTVDAVAARIADELGRIDPEHKQAFTDRAAGFRAQLANISAITAKAAAAHPKTPVLQTEPLAHYLLLAADTDDRTPHAFEEAIEQGTDPSPADLATVRDLVTGKHVRALVYNIQTEDKTTKDVATTAKSAGVPIVEVTETLPANTDFVKWQTDNATALAAALG</sequence>
<evidence type="ECO:0000256" key="2">
    <source>
        <dbReference type="ARBA" id="ARBA00022448"/>
    </source>
</evidence>
<evidence type="ECO:0000313" key="6">
    <source>
        <dbReference type="EMBL" id="PPJ39853.1"/>
    </source>
</evidence>
<dbReference type="Proteomes" id="UP000239874">
    <property type="component" value="Unassembled WGS sequence"/>
</dbReference>
<dbReference type="InterPro" id="IPR006128">
    <property type="entry name" value="Lipoprotein_PsaA-like"/>
</dbReference>
<proteinExistence type="inferred from homology"/>
<comment type="caution">
    <text evidence="6">The sequence shown here is derived from an EMBL/GenBank/DDBJ whole genome shotgun (WGS) entry which is preliminary data.</text>
</comment>
<dbReference type="GO" id="GO:0030313">
    <property type="term" value="C:cell envelope"/>
    <property type="evidence" value="ECO:0007669"/>
    <property type="project" value="UniProtKB-SubCell"/>
</dbReference>
<organism evidence="6 7">
    <name type="scientific">Nocardia nova</name>
    <dbReference type="NCBI Taxonomy" id="37330"/>
    <lineage>
        <taxon>Bacteria</taxon>
        <taxon>Bacillati</taxon>
        <taxon>Actinomycetota</taxon>
        <taxon>Actinomycetes</taxon>
        <taxon>Mycobacteriales</taxon>
        <taxon>Nocardiaceae</taxon>
        <taxon>Nocardia</taxon>
    </lineage>
</organism>
<evidence type="ECO:0000256" key="4">
    <source>
        <dbReference type="ARBA" id="ARBA00022729"/>
    </source>
</evidence>
<dbReference type="Pfam" id="PF01297">
    <property type="entry name" value="ZnuA"/>
    <property type="match status" value="1"/>
</dbReference>
<dbReference type="Gene3D" id="3.40.50.1980">
    <property type="entry name" value="Nitrogenase molybdenum iron protein domain"/>
    <property type="match status" value="2"/>
</dbReference>
<keyword evidence="4" id="KW-0732">Signal</keyword>
<dbReference type="GO" id="GO:0030001">
    <property type="term" value="P:metal ion transport"/>
    <property type="evidence" value="ECO:0007669"/>
    <property type="project" value="InterPro"/>
</dbReference>
<dbReference type="GO" id="GO:0007155">
    <property type="term" value="P:cell adhesion"/>
    <property type="evidence" value="ECO:0007669"/>
    <property type="project" value="InterPro"/>
</dbReference>
<dbReference type="PRINTS" id="PR00690">
    <property type="entry name" value="ADHESNFAMILY"/>
</dbReference>
<name>A0A2S6AXD9_9NOCA</name>
<dbReference type="GO" id="GO:0046872">
    <property type="term" value="F:metal ion binding"/>
    <property type="evidence" value="ECO:0007669"/>
    <property type="project" value="UniProtKB-KW"/>
</dbReference>